<dbReference type="PANTHER" id="PTHR45790:SF3">
    <property type="entry name" value="S-ADENOSYL-L-METHIONINE-DEPENDENT UROPORPHYRINOGEN III METHYLTRANSFERASE, CHLOROPLASTIC"/>
    <property type="match status" value="1"/>
</dbReference>
<dbReference type="PIRSF" id="PIRSF036426">
    <property type="entry name" value="Sirohaem_synth"/>
    <property type="match status" value="1"/>
</dbReference>
<dbReference type="GO" id="GO:0009236">
    <property type="term" value="P:cobalamin biosynthetic process"/>
    <property type="evidence" value="ECO:0007669"/>
    <property type="project" value="InterPro"/>
</dbReference>
<dbReference type="EC" id="2.1.1.107" evidence="1"/>
<feature type="active site" description="Proton acceptor" evidence="6">
    <location>
        <position position="194"/>
    </location>
</feature>
<feature type="active site" description="Proton donor" evidence="6">
    <location>
        <position position="216"/>
    </location>
</feature>
<dbReference type="FunFam" id="3.40.1010.10:FF:000001">
    <property type="entry name" value="Siroheme synthase"/>
    <property type="match status" value="1"/>
</dbReference>
<keyword evidence="4" id="KW-0949">S-adenosyl-L-methionine</keyword>
<evidence type="ECO:0000256" key="2">
    <source>
        <dbReference type="ARBA" id="ARBA00022603"/>
    </source>
</evidence>
<dbReference type="NCBIfam" id="NF004790">
    <property type="entry name" value="PRK06136.1"/>
    <property type="match status" value="1"/>
</dbReference>
<protein>
    <recommendedName>
        <fullName evidence="1">uroporphyrinogen-III C-methyltransferase</fullName>
        <ecNumber evidence="1">2.1.1.107</ecNumber>
    </recommendedName>
</protein>
<dbReference type="Gene3D" id="3.40.50.720">
    <property type="entry name" value="NAD(P)-binding Rossmann-like Domain"/>
    <property type="match status" value="1"/>
</dbReference>
<dbReference type="SUPFAM" id="SSF53790">
    <property type="entry name" value="Tetrapyrrole methylase"/>
    <property type="match status" value="1"/>
</dbReference>
<evidence type="ECO:0000313" key="9">
    <source>
        <dbReference type="Proteomes" id="UP001172737"/>
    </source>
</evidence>
<evidence type="ECO:0000256" key="1">
    <source>
        <dbReference type="ARBA" id="ARBA00012162"/>
    </source>
</evidence>
<dbReference type="InterPro" id="IPR006366">
    <property type="entry name" value="CobA/CysG_C"/>
</dbReference>
<dbReference type="GO" id="GO:0043115">
    <property type="term" value="F:precorrin-2 dehydrogenase activity"/>
    <property type="evidence" value="ECO:0007669"/>
    <property type="project" value="InterPro"/>
</dbReference>
<dbReference type="Gene3D" id="3.40.1010.10">
    <property type="entry name" value="Cobalt-precorrin-4 Transmethylase, Domain 1"/>
    <property type="match status" value="1"/>
</dbReference>
<keyword evidence="9" id="KW-1185">Reference proteome</keyword>
<dbReference type="NCBIfam" id="TIGR01469">
    <property type="entry name" value="cobA_cysG_Cterm"/>
    <property type="match status" value="1"/>
</dbReference>
<evidence type="ECO:0000259" key="7">
    <source>
        <dbReference type="Pfam" id="PF00590"/>
    </source>
</evidence>
<dbReference type="InterPro" id="IPR003043">
    <property type="entry name" value="Uropor_MeTrfase_CS"/>
</dbReference>
<reference evidence="8" key="1">
    <citation type="submission" date="2023-06" db="EMBL/GenBank/DDBJ databases">
        <title>Sysu t00039.</title>
        <authorList>
            <person name="Gao L."/>
            <person name="Fang B.-Z."/>
            <person name="Li W.-J."/>
        </authorList>
    </citation>
    <scope>NUCLEOTIDE SEQUENCE</scope>
    <source>
        <strain evidence="8">SYSU T00039</strain>
    </source>
</reference>
<dbReference type="InterPro" id="IPR012409">
    <property type="entry name" value="Sirohaem_synth"/>
</dbReference>
<name>A0AAW7LZV6_9MICO</name>
<dbReference type="CDD" id="cd11642">
    <property type="entry name" value="SUMT"/>
    <property type="match status" value="1"/>
</dbReference>
<dbReference type="AlphaFoldDB" id="A0AAW7LZV6"/>
<keyword evidence="2 8" id="KW-0489">Methyltransferase</keyword>
<evidence type="ECO:0000256" key="6">
    <source>
        <dbReference type="PIRSR" id="PIRSR036426-1"/>
    </source>
</evidence>
<dbReference type="GO" id="GO:0032259">
    <property type="term" value="P:methylation"/>
    <property type="evidence" value="ECO:0007669"/>
    <property type="project" value="UniProtKB-KW"/>
</dbReference>
<dbReference type="InterPro" id="IPR000878">
    <property type="entry name" value="4pyrrol_Mease"/>
</dbReference>
<evidence type="ECO:0000313" key="8">
    <source>
        <dbReference type="EMBL" id="MDN4487069.1"/>
    </source>
</evidence>
<sequence>MTALFGLDLRGRRVVVAGGGTVASRRVRRFLSEGAAVVVVAPDASDDLRRHAQHGDLEWRDRGIVEEDLNDAWFVLAATDDAGLNDQVAAWAEARRVFCIDASDASRGTARQAAASTHGDLAIGVISTDAPDPARIRAVRDALAAHVDAGAVDLRRHRDGTGRVILVGSGPGDPGLITVRGRQALAEADVVVTDRLGATELLVTVPYDVEVINVGKSPDNHPVPQAEINRILVEHALAGRTVVRLKGGDPFVFGRGGEEAHACIVAGVDVEVVPGVTSALSVPARAGIPVTQRGVATSVLVTSGHAGADRAAVAAMVSGATVVILMGVSALPEIVAAGLAGGASPETPVAIIEKGTMQGERVTRGNLADIADNATETGVKPPAVIVIGDVARPELLASEIAATP</sequence>
<dbReference type="Gene3D" id="3.30.950.10">
    <property type="entry name" value="Methyltransferase, Cobalt-precorrin-4 Transmethylase, Domain 2"/>
    <property type="match status" value="1"/>
</dbReference>
<accession>A0AAW7LZV6</accession>
<dbReference type="RefSeq" id="WP_301120234.1">
    <property type="nucleotide sequence ID" value="NZ_JAUHPX010000001.1"/>
</dbReference>
<dbReference type="InterPro" id="IPR014777">
    <property type="entry name" value="4pyrrole_Mease_sub1"/>
</dbReference>
<dbReference type="GO" id="GO:0051266">
    <property type="term" value="F:sirohydrochlorin ferrochelatase activity"/>
    <property type="evidence" value="ECO:0007669"/>
    <property type="project" value="InterPro"/>
</dbReference>
<dbReference type="EMBL" id="JAUHPX010000001">
    <property type="protein sequence ID" value="MDN4487069.1"/>
    <property type="molecule type" value="Genomic_DNA"/>
</dbReference>
<proteinExistence type="predicted"/>
<dbReference type="PANTHER" id="PTHR45790">
    <property type="entry name" value="SIROHEME SYNTHASE-RELATED"/>
    <property type="match status" value="1"/>
</dbReference>
<dbReference type="InterPro" id="IPR036291">
    <property type="entry name" value="NAD(P)-bd_dom_sf"/>
</dbReference>
<dbReference type="SUPFAM" id="SSF51735">
    <property type="entry name" value="NAD(P)-binding Rossmann-fold domains"/>
    <property type="match status" value="1"/>
</dbReference>
<evidence type="ECO:0000256" key="4">
    <source>
        <dbReference type="ARBA" id="ARBA00022691"/>
    </source>
</evidence>
<dbReference type="Pfam" id="PF00590">
    <property type="entry name" value="TP_methylase"/>
    <property type="match status" value="1"/>
</dbReference>
<dbReference type="GO" id="GO:0019354">
    <property type="term" value="P:siroheme biosynthetic process"/>
    <property type="evidence" value="ECO:0007669"/>
    <property type="project" value="InterPro"/>
</dbReference>
<dbReference type="Pfam" id="PF13241">
    <property type="entry name" value="NAD_binding_7"/>
    <property type="match status" value="1"/>
</dbReference>
<dbReference type="InterPro" id="IPR035996">
    <property type="entry name" value="4pyrrol_Methylase_sf"/>
</dbReference>
<gene>
    <name evidence="8" type="primary">cobA</name>
    <name evidence="8" type="ORF">QQX10_02695</name>
</gene>
<dbReference type="InterPro" id="IPR050161">
    <property type="entry name" value="Siro_Cobalamin_biosynth"/>
</dbReference>
<dbReference type="Proteomes" id="UP001172737">
    <property type="component" value="Unassembled WGS sequence"/>
</dbReference>
<dbReference type="GO" id="GO:0051287">
    <property type="term" value="F:NAD binding"/>
    <property type="evidence" value="ECO:0007669"/>
    <property type="project" value="InterPro"/>
</dbReference>
<dbReference type="GO" id="GO:0004851">
    <property type="term" value="F:uroporphyrin-III C-methyltransferase activity"/>
    <property type="evidence" value="ECO:0007669"/>
    <property type="project" value="UniProtKB-EC"/>
</dbReference>
<comment type="caution">
    <text evidence="8">The sequence shown here is derived from an EMBL/GenBank/DDBJ whole genome shotgun (WGS) entry which is preliminary data.</text>
</comment>
<dbReference type="PROSITE" id="PS00839">
    <property type="entry name" value="SUMT_1"/>
    <property type="match status" value="1"/>
</dbReference>
<dbReference type="InterPro" id="IPR014776">
    <property type="entry name" value="4pyrrole_Mease_sub2"/>
</dbReference>
<evidence type="ECO:0000256" key="3">
    <source>
        <dbReference type="ARBA" id="ARBA00022679"/>
    </source>
</evidence>
<keyword evidence="5" id="KW-0627">Porphyrin biosynthesis</keyword>
<evidence type="ECO:0000256" key="5">
    <source>
        <dbReference type="ARBA" id="ARBA00023244"/>
    </source>
</evidence>
<keyword evidence="3 8" id="KW-0808">Transferase</keyword>
<feature type="domain" description="Tetrapyrrole methylase" evidence="7">
    <location>
        <begin position="163"/>
        <end position="370"/>
    </location>
</feature>
<organism evidence="8 9">
    <name type="scientific">Demequina lignilytica</name>
    <dbReference type="NCBI Taxonomy" id="3051663"/>
    <lineage>
        <taxon>Bacteria</taxon>
        <taxon>Bacillati</taxon>
        <taxon>Actinomycetota</taxon>
        <taxon>Actinomycetes</taxon>
        <taxon>Micrococcales</taxon>
        <taxon>Demequinaceae</taxon>
        <taxon>Demequina</taxon>
    </lineage>
</organism>